<accession>A0AAE9WEA2</accession>
<keyword evidence="2" id="KW-1185">Reference proteome</keyword>
<reference evidence="1 2" key="1">
    <citation type="journal article" date="2023" name="G3 (Bethesda)">
        <title>A high-quality reference genome for the fission yeast Schizosaccharomyces osmophilus.</title>
        <authorList>
            <person name="Jia G.S."/>
            <person name="Zhang W.C."/>
            <person name="Liang Y."/>
            <person name="Liu X.H."/>
            <person name="Rhind N."/>
            <person name="Pidoux A."/>
            <person name="Brysch-Herzberg M."/>
            <person name="Du L.L."/>
        </authorList>
    </citation>
    <scope>NUCLEOTIDE SEQUENCE [LARGE SCALE GENOMIC DNA]</scope>
    <source>
        <strain evidence="1 2">CBS 15793</strain>
    </source>
</reference>
<proteinExistence type="predicted"/>
<name>A0AAE9WEA2_9SCHI</name>
<evidence type="ECO:0000313" key="1">
    <source>
        <dbReference type="EMBL" id="WBW74655.1"/>
    </source>
</evidence>
<dbReference type="Proteomes" id="UP001212411">
    <property type="component" value="Chromosome 3"/>
</dbReference>
<dbReference type="RefSeq" id="XP_056038898.1">
    <property type="nucleotide sequence ID" value="XM_056183586.1"/>
</dbReference>
<evidence type="ECO:0000313" key="2">
    <source>
        <dbReference type="Proteomes" id="UP001212411"/>
    </source>
</evidence>
<sequence length="222" mass="26215">MQVRSPKHISPVATVDLKKKPPALPTFWIAFPATRPIGFIRPRINRRITQVKQRAETEEAIFNLYQRWNPFSFSYRLILTDAIRDDKKILAWFFTKRFGSPKVIMKHTTSHDDGYMNWAIKFAEKSVIFDDMTSKEPRQVVWKLQNQKAKHENTWKADLVLPSRKQRMSVGSLNGFEIKFHAQVFEYTTRLMKFRHLEVAIFSMALYVKIYDLKLLHACLLP</sequence>
<dbReference type="EMBL" id="CP115613">
    <property type="protein sequence ID" value="WBW74655.1"/>
    <property type="molecule type" value="Genomic_DNA"/>
</dbReference>
<dbReference type="KEGG" id="som:SOMG_04809"/>
<organism evidence="1 2">
    <name type="scientific">Schizosaccharomyces osmophilus</name>
    <dbReference type="NCBI Taxonomy" id="2545709"/>
    <lineage>
        <taxon>Eukaryota</taxon>
        <taxon>Fungi</taxon>
        <taxon>Dikarya</taxon>
        <taxon>Ascomycota</taxon>
        <taxon>Taphrinomycotina</taxon>
        <taxon>Schizosaccharomycetes</taxon>
        <taxon>Schizosaccharomycetales</taxon>
        <taxon>Schizosaccharomycetaceae</taxon>
        <taxon>Schizosaccharomyces</taxon>
    </lineage>
</organism>
<gene>
    <name evidence="1" type="ORF">SOMG_04809</name>
</gene>
<protein>
    <submittedName>
        <fullName evidence="1">Schizosaccharomyces specific protein</fullName>
    </submittedName>
</protein>
<dbReference type="GeneID" id="80878275"/>
<dbReference type="AlphaFoldDB" id="A0AAE9WEA2"/>